<name>A0A1Q5TW33_9GAMM</name>
<dbReference type="PIRSF" id="PIRSF003230">
    <property type="entry name" value="YbgC"/>
    <property type="match status" value="1"/>
</dbReference>
<comment type="similarity">
    <text evidence="1">Belongs to the 4-hydroxybenzoyl-CoA thioesterase family.</text>
</comment>
<proteinExistence type="inferred from homology"/>
<dbReference type="GO" id="GO:0047617">
    <property type="term" value="F:fatty acyl-CoA hydrolase activity"/>
    <property type="evidence" value="ECO:0007669"/>
    <property type="project" value="TreeGrafter"/>
</dbReference>
<dbReference type="Pfam" id="PF13279">
    <property type="entry name" value="4HBT_2"/>
    <property type="match status" value="1"/>
</dbReference>
<organism evidence="3 4">
    <name type="scientific">Xenorhabdus eapokensis</name>
    <dbReference type="NCBI Taxonomy" id="1873482"/>
    <lineage>
        <taxon>Bacteria</taxon>
        <taxon>Pseudomonadati</taxon>
        <taxon>Pseudomonadota</taxon>
        <taxon>Gammaproteobacteria</taxon>
        <taxon>Enterobacterales</taxon>
        <taxon>Morganellaceae</taxon>
        <taxon>Xenorhabdus</taxon>
    </lineage>
</organism>
<keyword evidence="4" id="KW-1185">Reference proteome</keyword>
<keyword evidence="2" id="KW-0378">Hydrolase</keyword>
<dbReference type="EMBL" id="MKGQ01000005">
    <property type="protein sequence ID" value="OKP04393.1"/>
    <property type="molecule type" value="Genomic_DNA"/>
</dbReference>
<gene>
    <name evidence="3" type="ORF">Xedl_01162</name>
</gene>
<dbReference type="AlphaFoldDB" id="A0A1Q5TW33"/>
<dbReference type="InterPro" id="IPR029069">
    <property type="entry name" value="HotDog_dom_sf"/>
</dbReference>
<evidence type="ECO:0000256" key="1">
    <source>
        <dbReference type="ARBA" id="ARBA00005953"/>
    </source>
</evidence>
<sequence>MSTIIKVRGYHIDLFQHVNNARYLEFMEAARWDLLTEDDTLEWLNRKNIGFVVVNININYRHPAVITDELEVKSSMQELRNKSGTFFQEIIRRSDNQIIADALTTFACIDLKTQKALVLDGELRERMESYKNNAESL</sequence>
<evidence type="ECO:0000256" key="2">
    <source>
        <dbReference type="ARBA" id="ARBA00022801"/>
    </source>
</evidence>
<dbReference type="InterPro" id="IPR050563">
    <property type="entry name" value="4-hydroxybenzoyl-CoA_TE"/>
</dbReference>
<dbReference type="PANTHER" id="PTHR31793">
    <property type="entry name" value="4-HYDROXYBENZOYL-COA THIOESTERASE FAMILY MEMBER"/>
    <property type="match status" value="1"/>
</dbReference>
<dbReference type="PANTHER" id="PTHR31793:SF24">
    <property type="entry name" value="LONG-CHAIN ACYL-COA THIOESTERASE FADM"/>
    <property type="match status" value="1"/>
</dbReference>
<dbReference type="OrthoDB" id="9799036at2"/>
<reference evidence="3 4" key="1">
    <citation type="submission" date="2016-09" db="EMBL/GenBank/DDBJ databases">
        <title>Xenorhabdus thuongxuanensis sp. nov. and Xenorhabdus eapokensis sp. nov., isolated from Steinernema species.</title>
        <authorList>
            <person name="Kaempfer P."/>
            <person name="Tobias N.J."/>
            <person name="Phan Ke L."/>
            <person name="Bode H.B."/>
            <person name="Glaeser S.P."/>
        </authorList>
    </citation>
    <scope>NUCLEOTIDE SEQUENCE [LARGE SCALE GENOMIC DNA]</scope>
    <source>
        <strain evidence="3 4">DL20</strain>
    </source>
</reference>
<protein>
    <submittedName>
        <fullName evidence="3">Thioesterase</fullName>
    </submittedName>
</protein>
<dbReference type="RefSeq" id="WP_074022874.1">
    <property type="nucleotide sequence ID" value="NZ_CAWNAG010000158.1"/>
</dbReference>
<dbReference type="InterPro" id="IPR006684">
    <property type="entry name" value="YbgC/YbaW"/>
</dbReference>
<dbReference type="Gene3D" id="3.10.129.10">
    <property type="entry name" value="Hotdog Thioesterase"/>
    <property type="match status" value="1"/>
</dbReference>
<dbReference type="SUPFAM" id="SSF54637">
    <property type="entry name" value="Thioesterase/thiol ester dehydrase-isomerase"/>
    <property type="match status" value="1"/>
</dbReference>
<evidence type="ECO:0000313" key="4">
    <source>
        <dbReference type="Proteomes" id="UP000186268"/>
    </source>
</evidence>
<dbReference type="Proteomes" id="UP000186268">
    <property type="component" value="Unassembled WGS sequence"/>
</dbReference>
<evidence type="ECO:0000313" key="3">
    <source>
        <dbReference type="EMBL" id="OKP04393.1"/>
    </source>
</evidence>
<accession>A0A1Q5TW33</accession>
<dbReference type="STRING" id="1873482.Xedl_01162"/>
<dbReference type="CDD" id="cd00586">
    <property type="entry name" value="4HBT"/>
    <property type="match status" value="1"/>
</dbReference>
<comment type="caution">
    <text evidence="3">The sequence shown here is derived from an EMBL/GenBank/DDBJ whole genome shotgun (WGS) entry which is preliminary data.</text>
</comment>
<dbReference type="NCBIfam" id="TIGR00051">
    <property type="entry name" value="YbgC/FadM family acyl-CoA thioesterase"/>
    <property type="match status" value="1"/>
</dbReference>